<gene>
    <name evidence="4" type="ORF">A2Y75_02315</name>
</gene>
<feature type="domain" description="Nudix hydrolase" evidence="3">
    <location>
        <begin position="41"/>
        <end position="169"/>
    </location>
</feature>
<comment type="caution">
    <text evidence="4">The sequence shown here is derived from an EMBL/GenBank/DDBJ whole genome shotgun (WGS) entry which is preliminary data.</text>
</comment>
<dbReference type="PROSITE" id="PS51462">
    <property type="entry name" value="NUDIX"/>
    <property type="match status" value="1"/>
</dbReference>
<dbReference type="Gene3D" id="3.90.79.10">
    <property type="entry name" value="Nucleoside Triphosphate Pyrophosphohydrolase"/>
    <property type="match status" value="1"/>
</dbReference>
<dbReference type="GO" id="GO:0006753">
    <property type="term" value="P:nucleoside phosphate metabolic process"/>
    <property type="evidence" value="ECO:0007669"/>
    <property type="project" value="TreeGrafter"/>
</dbReference>
<organism evidence="4 5">
    <name type="scientific">Candidatus Solincola sediminis</name>
    <dbReference type="NCBI Taxonomy" id="1797199"/>
    <lineage>
        <taxon>Bacteria</taxon>
        <taxon>Bacillati</taxon>
        <taxon>Actinomycetota</taxon>
        <taxon>Candidatus Geothermincolia</taxon>
        <taxon>Candidatus Geothermincolales</taxon>
        <taxon>Candidatus Geothermincolaceae</taxon>
        <taxon>Candidatus Solincola</taxon>
    </lineage>
</organism>
<name>A0A1F2WTM4_9ACTN</name>
<dbReference type="GO" id="GO:0016787">
    <property type="term" value="F:hydrolase activity"/>
    <property type="evidence" value="ECO:0007669"/>
    <property type="project" value="UniProtKB-KW"/>
</dbReference>
<evidence type="ECO:0000259" key="3">
    <source>
        <dbReference type="PROSITE" id="PS51462"/>
    </source>
</evidence>
<dbReference type="AlphaFoldDB" id="A0A1F2WTM4"/>
<dbReference type="EMBL" id="MELK01000006">
    <property type="protein sequence ID" value="OFW60140.1"/>
    <property type="molecule type" value="Genomic_DNA"/>
</dbReference>
<evidence type="ECO:0000313" key="4">
    <source>
        <dbReference type="EMBL" id="OFW60140.1"/>
    </source>
</evidence>
<dbReference type="PANTHER" id="PTHR11839">
    <property type="entry name" value="UDP/ADP-SUGAR PYROPHOSPHATASE"/>
    <property type="match status" value="1"/>
</dbReference>
<dbReference type="STRING" id="1797197.A2Y75_02315"/>
<dbReference type="CDD" id="cd03424">
    <property type="entry name" value="NUDIX_ADPRase_Nudt5_UGPPase_Nudt14"/>
    <property type="match status" value="1"/>
</dbReference>
<protein>
    <recommendedName>
        <fullName evidence="3">Nudix hydrolase domain-containing protein</fullName>
    </recommendedName>
</protein>
<dbReference type="GO" id="GO:0005829">
    <property type="term" value="C:cytosol"/>
    <property type="evidence" value="ECO:0007669"/>
    <property type="project" value="TreeGrafter"/>
</dbReference>
<dbReference type="InterPro" id="IPR000086">
    <property type="entry name" value="NUDIX_hydrolase_dom"/>
</dbReference>
<dbReference type="InterPro" id="IPR015797">
    <property type="entry name" value="NUDIX_hydrolase-like_dom_sf"/>
</dbReference>
<dbReference type="GO" id="GO:0019693">
    <property type="term" value="P:ribose phosphate metabolic process"/>
    <property type="evidence" value="ECO:0007669"/>
    <property type="project" value="TreeGrafter"/>
</dbReference>
<dbReference type="SUPFAM" id="SSF55811">
    <property type="entry name" value="Nudix"/>
    <property type="match status" value="1"/>
</dbReference>
<evidence type="ECO:0000256" key="1">
    <source>
        <dbReference type="ARBA" id="ARBA00001946"/>
    </source>
</evidence>
<sequence>MSPEGFGTIERKTIFEGQVVRLYVDRVELPNGHEAEREVIEHSGAVGVVALDQNGWIYLVKQYRHAAGEELLEIPAGKLSSGEKPLDCGKRELEEEIGFQAFDWLELASFYTSPGFTNEILYLYLGSKLRKTQANPDEDEFLEVVHLPMGKALEMVAKNEIKDSKSVAGIALATIYLKHQYQPRKTRRMAEK</sequence>
<reference evidence="4 5" key="1">
    <citation type="journal article" date="2016" name="Nat. Commun.">
        <title>Thousands of microbial genomes shed light on interconnected biogeochemical processes in an aquifer system.</title>
        <authorList>
            <person name="Anantharaman K."/>
            <person name="Brown C.T."/>
            <person name="Hug L.A."/>
            <person name="Sharon I."/>
            <person name="Castelle C.J."/>
            <person name="Probst A.J."/>
            <person name="Thomas B.C."/>
            <person name="Singh A."/>
            <person name="Wilkins M.J."/>
            <person name="Karaoz U."/>
            <person name="Brodie E.L."/>
            <person name="Williams K.H."/>
            <person name="Hubbard S.S."/>
            <person name="Banfield J.F."/>
        </authorList>
    </citation>
    <scope>NUCLEOTIDE SEQUENCE [LARGE SCALE GENOMIC DNA]</scope>
</reference>
<accession>A0A1F2WTM4</accession>
<dbReference type="Proteomes" id="UP000177876">
    <property type="component" value="Unassembled WGS sequence"/>
</dbReference>
<dbReference type="FunFam" id="3.90.79.10:FF:000024">
    <property type="entry name" value="ADP-ribose pyrophosphatase"/>
    <property type="match status" value="1"/>
</dbReference>
<evidence type="ECO:0000313" key="5">
    <source>
        <dbReference type="Proteomes" id="UP000177876"/>
    </source>
</evidence>
<dbReference type="Pfam" id="PF00293">
    <property type="entry name" value="NUDIX"/>
    <property type="match status" value="1"/>
</dbReference>
<keyword evidence="2" id="KW-0378">Hydrolase</keyword>
<proteinExistence type="predicted"/>
<comment type="cofactor">
    <cofactor evidence="1">
        <name>Mg(2+)</name>
        <dbReference type="ChEBI" id="CHEBI:18420"/>
    </cofactor>
</comment>
<evidence type="ECO:0000256" key="2">
    <source>
        <dbReference type="ARBA" id="ARBA00022801"/>
    </source>
</evidence>
<dbReference type="PANTHER" id="PTHR11839:SF18">
    <property type="entry name" value="NUDIX HYDROLASE DOMAIN-CONTAINING PROTEIN"/>
    <property type="match status" value="1"/>
</dbReference>